<dbReference type="Pfam" id="PF00512">
    <property type="entry name" value="HisKA"/>
    <property type="match status" value="1"/>
</dbReference>
<evidence type="ECO:0000256" key="1">
    <source>
        <dbReference type="ARBA" id="ARBA00000085"/>
    </source>
</evidence>
<protein>
    <recommendedName>
        <fullName evidence="2">histidine kinase</fullName>
        <ecNumber evidence="2">2.7.13.3</ecNumber>
    </recommendedName>
</protein>
<dbReference type="InterPro" id="IPR004358">
    <property type="entry name" value="Sig_transdc_His_kin-like_C"/>
</dbReference>
<evidence type="ECO:0000256" key="2">
    <source>
        <dbReference type="ARBA" id="ARBA00012438"/>
    </source>
</evidence>
<sequence length="477" mass="54026">MKWLSAKYAYPLVVVSVLASIILQVIWLQQLFNGQRSQAKQQIEQIVNNAARDNMYNSLKKLGLTDTLLTPFFKGAEWGLIRSGFDAVKAPHMYKSFEISDTNKDSTYVAFKFVFINPESDIKRRKPGQTSSDPYSPQADSVSIREMHALVTKGLAEMGLKKGFYYGLYAYNAATPKNGADTAAEYASAKYTYNMAYMHKYQLIIPSLERYIWYTMRYYILSVVLMLVLTCAAFYFIIRLMRNQRLYAEARVAFTSNMTHELKTPIATVSLALESITRYGLIHQPEKLEEYLSIGRQELQRLNLMIEKVLNLSREEEGAYPLNKVLFDVQTGLQDVVRSMELQLTNAGAVCRLQLSPEPCFVDGDPVHLTNVFYNLVENAIKYADRPLELEISCAAVNDRVILHVKDNGPGIDKLYHDKIFDRFFRVPAKGDTHDVKGSGLGLNYVKTIIEHHDGTVTLKSEPGKGSDFIINLPAAV</sequence>
<keyword evidence="3" id="KW-0597">Phosphoprotein</keyword>
<dbReference type="CDD" id="cd00082">
    <property type="entry name" value="HisKA"/>
    <property type="match status" value="1"/>
</dbReference>
<evidence type="ECO:0000256" key="3">
    <source>
        <dbReference type="ARBA" id="ARBA00022553"/>
    </source>
</evidence>
<keyword evidence="6" id="KW-1133">Transmembrane helix</keyword>
<reference evidence="8 9" key="1">
    <citation type="submission" date="2020-01" db="EMBL/GenBank/DDBJ databases">
        <title>Complete genome sequence of Chitinophaga sp. H33E-04 isolated from quinoa roots.</title>
        <authorList>
            <person name="Weon H.-Y."/>
            <person name="Lee S.A."/>
        </authorList>
    </citation>
    <scope>NUCLEOTIDE SEQUENCE [LARGE SCALE GENOMIC DNA]</scope>
    <source>
        <strain evidence="8 9">H33E-04</strain>
    </source>
</reference>
<dbReference type="EC" id="2.7.13.3" evidence="2"/>
<keyword evidence="9" id="KW-1185">Reference proteome</keyword>
<dbReference type="InterPro" id="IPR036890">
    <property type="entry name" value="HATPase_C_sf"/>
</dbReference>
<name>A0A6B9ZLU0_9BACT</name>
<proteinExistence type="predicted"/>
<dbReference type="PROSITE" id="PS50109">
    <property type="entry name" value="HIS_KIN"/>
    <property type="match status" value="1"/>
</dbReference>
<dbReference type="FunFam" id="3.30.565.10:FF:000006">
    <property type="entry name" value="Sensor histidine kinase WalK"/>
    <property type="match status" value="1"/>
</dbReference>
<accession>A0A6B9ZLU0</accession>
<dbReference type="Pfam" id="PF02518">
    <property type="entry name" value="HATPase_c"/>
    <property type="match status" value="1"/>
</dbReference>
<dbReference type="SMART" id="SM00388">
    <property type="entry name" value="HisKA"/>
    <property type="match status" value="1"/>
</dbReference>
<dbReference type="EMBL" id="CP048113">
    <property type="protein sequence ID" value="QHS63390.1"/>
    <property type="molecule type" value="Genomic_DNA"/>
</dbReference>
<evidence type="ECO:0000313" key="8">
    <source>
        <dbReference type="EMBL" id="QHS63390.1"/>
    </source>
</evidence>
<dbReference type="InterPro" id="IPR005467">
    <property type="entry name" value="His_kinase_dom"/>
</dbReference>
<dbReference type="CDD" id="cd00075">
    <property type="entry name" value="HATPase"/>
    <property type="match status" value="1"/>
</dbReference>
<gene>
    <name evidence="8" type="ORF">GWR21_28525</name>
</gene>
<feature type="transmembrane region" description="Helical" evidence="6">
    <location>
        <begin position="12"/>
        <end position="32"/>
    </location>
</feature>
<dbReference type="RefSeq" id="WP_162335106.1">
    <property type="nucleotide sequence ID" value="NZ_CP048113.1"/>
</dbReference>
<dbReference type="SUPFAM" id="SSF55874">
    <property type="entry name" value="ATPase domain of HSP90 chaperone/DNA topoisomerase II/histidine kinase"/>
    <property type="match status" value="1"/>
</dbReference>
<evidence type="ECO:0000313" key="9">
    <source>
        <dbReference type="Proteomes" id="UP000476411"/>
    </source>
</evidence>
<keyword evidence="5 8" id="KW-0418">Kinase</keyword>
<dbReference type="GO" id="GO:0000155">
    <property type="term" value="F:phosphorelay sensor kinase activity"/>
    <property type="evidence" value="ECO:0007669"/>
    <property type="project" value="InterPro"/>
</dbReference>
<dbReference type="Proteomes" id="UP000476411">
    <property type="component" value="Chromosome"/>
</dbReference>
<dbReference type="PANTHER" id="PTHR43547:SF2">
    <property type="entry name" value="HYBRID SIGNAL TRANSDUCTION HISTIDINE KINASE C"/>
    <property type="match status" value="1"/>
</dbReference>
<evidence type="ECO:0000256" key="5">
    <source>
        <dbReference type="ARBA" id="ARBA00022777"/>
    </source>
</evidence>
<organism evidence="8 9">
    <name type="scientific">Chitinophaga agri</name>
    <dbReference type="NCBI Taxonomy" id="2703787"/>
    <lineage>
        <taxon>Bacteria</taxon>
        <taxon>Pseudomonadati</taxon>
        <taxon>Bacteroidota</taxon>
        <taxon>Chitinophagia</taxon>
        <taxon>Chitinophagales</taxon>
        <taxon>Chitinophagaceae</taxon>
        <taxon>Chitinophaga</taxon>
    </lineage>
</organism>
<dbReference type="InterPro" id="IPR003661">
    <property type="entry name" value="HisK_dim/P_dom"/>
</dbReference>
<keyword evidence="6" id="KW-0812">Transmembrane</keyword>
<feature type="domain" description="Histidine kinase" evidence="7">
    <location>
        <begin position="257"/>
        <end position="477"/>
    </location>
</feature>
<dbReference type="InterPro" id="IPR036097">
    <property type="entry name" value="HisK_dim/P_sf"/>
</dbReference>
<keyword evidence="4" id="KW-0808">Transferase</keyword>
<dbReference type="AlphaFoldDB" id="A0A6B9ZLU0"/>
<dbReference type="PANTHER" id="PTHR43547">
    <property type="entry name" value="TWO-COMPONENT HISTIDINE KINASE"/>
    <property type="match status" value="1"/>
</dbReference>
<dbReference type="SUPFAM" id="SSF47384">
    <property type="entry name" value="Homodimeric domain of signal transducing histidine kinase"/>
    <property type="match status" value="1"/>
</dbReference>
<evidence type="ECO:0000256" key="4">
    <source>
        <dbReference type="ARBA" id="ARBA00022679"/>
    </source>
</evidence>
<dbReference type="PRINTS" id="PR00344">
    <property type="entry name" value="BCTRLSENSOR"/>
</dbReference>
<evidence type="ECO:0000256" key="6">
    <source>
        <dbReference type="SAM" id="Phobius"/>
    </source>
</evidence>
<dbReference type="InterPro" id="IPR003594">
    <property type="entry name" value="HATPase_dom"/>
</dbReference>
<feature type="transmembrane region" description="Helical" evidence="6">
    <location>
        <begin position="218"/>
        <end position="238"/>
    </location>
</feature>
<dbReference type="Gene3D" id="1.10.287.130">
    <property type="match status" value="1"/>
</dbReference>
<dbReference type="Gene3D" id="3.30.565.10">
    <property type="entry name" value="Histidine kinase-like ATPase, C-terminal domain"/>
    <property type="match status" value="1"/>
</dbReference>
<keyword evidence="6" id="KW-0472">Membrane</keyword>
<dbReference type="SMART" id="SM00387">
    <property type="entry name" value="HATPase_c"/>
    <property type="match status" value="1"/>
</dbReference>
<comment type="catalytic activity">
    <reaction evidence="1">
        <text>ATP + protein L-histidine = ADP + protein N-phospho-L-histidine.</text>
        <dbReference type="EC" id="2.7.13.3"/>
    </reaction>
</comment>
<evidence type="ECO:0000259" key="7">
    <source>
        <dbReference type="PROSITE" id="PS50109"/>
    </source>
</evidence>
<dbReference type="KEGG" id="chih:GWR21_28525"/>